<reference evidence="3 4" key="1">
    <citation type="submission" date="2019-09" db="EMBL/GenBank/DDBJ databases">
        <title>Salinarimonas rosea gen. nov., sp. nov., a new member of the a-2 subgroup of the Proteobacteria.</title>
        <authorList>
            <person name="Liu J."/>
        </authorList>
    </citation>
    <scope>NUCLEOTIDE SEQUENCE [LARGE SCALE GENOMIC DNA]</scope>
    <source>
        <strain evidence="3 4">BN140002</strain>
    </source>
</reference>
<feature type="domain" description="Cupin type-2" evidence="2">
    <location>
        <begin position="50"/>
        <end position="123"/>
    </location>
</feature>
<evidence type="ECO:0000259" key="2">
    <source>
        <dbReference type="Pfam" id="PF07883"/>
    </source>
</evidence>
<dbReference type="SUPFAM" id="SSF51182">
    <property type="entry name" value="RmlC-like cupins"/>
    <property type="match status" value="1"/>
</dbReference>
<dbReference type="InterPro" id="IPR014710">
    <property type="entry name" value="RmlC-like_jellyroll"/>
</dbReference>
<evidence type="ECO:0000313" key="4">
    <source>
        <dbReference type="Proteomes" id="UP000323142"/>
    </source>
</evidence>
<dbReference type="InterPro" id="IPR011051">
    <property type="entry name" value="RmlC_Cupin_sf"/>
</dbReference>
<protein>
    <submittedName>
        <fullName evidence="3">Cupin domain-containing protein</fullName>
    </submittedName>
</protein>
<dbReference type="OrthoDB" id="9813436at2"/>
<feature type="signal peptide" evidence="1">
    <location>
        <begin position="1"/>
        <end position="20"/>
    </location>
</feature>
<organism evidence="3 4">
    <name type="scientific">Salinarimonas soli</name>
    <dbReference type="NCBI Taxonomy" id="1638099"/>
    <lineage>
        <taxon>Bacteria</taxon>
        <taxon>Pseudomonadati</taxon>
        <taxon>Pseudomonadota</taxon>
        <taxon>Alphaproteobacteria</taxon>
        <taxon>Hyphomicrobiales</taxon>
        <taxon>Salinarimonadaceae</taxon>
        <taxon>Salinarimonas</taxon>
    </lineage>
</organism>
<dbReference type="CDD" id="cd02234">
    <property type="entry name" value="cupin_BLR7677-like"/>
    <property type="match status" value="1"/>
</dbReference>
<dbReference type="RefSeq" id="WP_149815623.1">
    <property type="nucleotide sequence ID" value="NZ_VUOA01000006.1"/>
</dbReference>
<reference evidence="3 4" key="2">
    <citation type="submission" date="2019-09" db="EMBL/GenBank/DDBJ databases">
        <authorList>
            <person name="Jin C."/>
        </authorList>
    </citation>
    <scope>NUCLEOTIDE SEQUENCE [LARGE SCALE GENOMIC DNA]</scope>
    <source>
        <strain evidence="3 4">BN140002</strain>
    </source>
</reference>
<feature type="chain" id="PRO_5022826945" evidence="1">
    <location>
        <begin position="21"/>
        <end position="138"/>
    </location>
</feature>
<comment type="caution">
    <text evidence="3">The sequence shown here is derived from an EMBL/GenBank/DDBJ whole genome shotgun (WGS) entry which is preliminary data.</text>
</comment>
<dbReference type="Proteomes" id="UP000323142">
    <property type="component" value="Unassembled WGS sequence"/>
</dbReference>
<gene>
    <name evidence="3" type="ORF">F0L46_03455</name>
</gene>
<sequence length="138" mass="14753">MTRFVLAAALAFGLALPAQAHDPEAPRETSTPIFTRDLPNVPGKAMIAAEVVYPPGGASPAHRHPDTAFIYAYVLSGEVVSAVDDEAPRVYRAGESWTEMPGARHRVSRNASATEPAKLLAIFVADSGGRQLVFPEDR</sequence>
<keyword evidence="1" id="KW-0732">Signal</keyword>
<dbReference type="InterPro" id="IPR013096">
    <property type="entry name" value="Cupin_2"/>
</dbReference>
<proteinExistence type="predicted"/>
<dbReference type="PANTHER" id="PTHR38599">
    <property type="entry name" value="CUPIN DOMAIN PROTEIN (AFU_ORTHOLOGUE AFUA_3G13620)"/>
    <property type="match status" value="1"/>
</dbReference>
<evidence type="ECO:0000256" key="1">
    <source>
        <dbReference type="SAM" id="SignalP"/>
    </source>
</evidence>
<dbReference type="Pfam" id="PF07883">
    <property type="entry name" value="Cupin_2"/>
    <property type="match status" value="1"/>
</dbReference>
<accession>A0A5B2VVI9</accession>
<dbReference type="EMBL" id="VUOA01000006">
    <property type="protein sequence ID" value="KAA2242352.1"/>
    <property type="molecule type" value="Genomic_DNA"/>
</dbReference>
<keyword evidence="4" id="KW-1185">Reference proteome</keyword>
<evidence type="ECO:0000313" key="3">
    <source>
        <dbReference type="EMBL" id="KAA2242352.1"/>
    </source>
</evidence>
<name>A0A5B2VVI9_9HYPH</name>
<dbReference type="AlphaFoldDB" id="A0A5B2VVI9"/>
<dbReference type="PANTHER" id="PTHR38599:SF1">
    <property type="entry name" value="CUPIN DOMAIN PROTEIN (AFU_ORTHOLOGUE AFUA_3G13620)"/>
    <property type="match status" value="1"/>
</dbReference>
<dbReference type="Gene3D" id="2.60.120.10">
    <property type="entry name" value="Jelly Rolls"/>
    <property type="match status" value="1"/>
</dbReference>